<dbReference type="GO" id="GO:0004222">
    <property type="term" value="F:metalloendopeptidase activity"/>
    <property type="evidence" value="ECO:0007669"/>
    <property type="project" value="InterPro"/>
</dbReference>
<evidence type="ECO:0000256" key="2">
    <source>
        <dbReference type="ARBA" id="ARBA00022475"/>
    </source>
</evidence>
<keyword evidence="8 12" id="KW-1133">Transmembrane helix</keyword>
<feature type="domain" description="Peptidase M48" evidence="13">
    <location>
        <begin position="371"/>
        <end position="537"/>
    </location>
</feature>
<dbReference type="PANTHER" id="PTHR43221:SF2">
    <property type="entry name" value="PROTEASE HTPX HOMOLOG"/>
    <property type="match status" value="1"/>
</dbReference>
<dbReference type="Pfam" id="PF01435">
    <property type="entry name" value="Peptidase_M48"/>
    <property type="match status" value="1"/>
</dbReference>
<keyword evidence="7" id="KW-0862">Zinc</keyword>
<evidence type="ECO:0000256" key="6">
    <source>
        <dbReference type="ARBA" id="ARBA00022801"/>
    </source>
</evidence>
<feature type="compositionally biased region" description="Pro residues" evidence="11">
    <location>
        <begin position="142"/>
        <end position="152"/>
    </location>
</feature>
<keyword evidence="15" id="KW-1185">Reference proteome</keyword>
<organism evidence="14 15">
    <name type="scientific">Roseiconus nitratireducens</name>
    <dbReference type="NCBI Taxonomy" id="2605748"/>
    <lineage>
        <taxon>Bacteria</taxon>
        <taxon>Pseudomonadati</taxon>
        <taxon>Planctomycetota</taxon>
        <taxon>Planctomycetia</taxon>
        <taxon>Pirellulales</taxon>
        <taxon>Pirellulaceae</taxon>
        <taxon>Roseiconus</taxon>
    </lineage>
</organism>
<feature type="transmembrane region" description="Helical" evidence="12">
    <location>
        <begin position="230"/>
        <end position="258"/>
    </location>
</feature>
<evidence type="ECO:0000313" key="15">
    <source>
        <dbReference type="Proteomes" id="UP000324479"/>
    </source>
</evidence>
<comment type="cofactor">
    <cofactor evidence="1">
        <name>Zn(2+)</name>
        <dbReference type="ChEBI" id="CHEBI:29105"/>
    </cofactor>
</comment>
<proteinExistence type="predicted"/>
<protein>
    <submittedName>
        <fullName evidence="14">M48 family metalloprotease</fullName>
    </submittedName>
</protein>
<feature type="transmembrane region" description="Helical" evidence="12">
    <location>
        <begin position="270"/>
        <end position="294"/>
    </location>
</feature>
<dbReference type="InterPro" id="IPR050083">
    <property type="entry name" value="HtpX_protease"/>
</dbReference>
<comment type="caution">
    <text evidence="14">The sequence shown here is derived from an EMBL/GenBank/DDBJ whole genome shotgun (WGS) entry which is preliminary data.</text>
</comment>
<evidence type="ECO:0000256" key="1">
    <source>
        <dbReference type="ARBA" id="ARBA00001947"/>
    </source>
</evidence>
<dbReference type="EMBL" id="VWOX01000014">
    <property type="protein sequence ID" value="KAA5540255.1"/>
    <property type="molecule type" value="Genomic_DNA"/>
</dbReference>
<dbReference type="GO" id="GO:0006508">
    <property type="term" value="P:proteolysis"/>
    <property type="evidence" value="ECO:0007669"/>
    <property type="project" value="UniProtKB-KW"/>
</dbReference>
<evidence type="ECO:0000256" key="10">
    <source>
        <dbReference type="ARBA" id="ARBA00023136"/>
    </source>
</evidence>
<dbReference type="CDD" id="cd07328">
    <property type="entry name" value="M48_Ste24p_like"/>
    <property type="match status" value="1"/>
</dbReference>
<dbReference type="AlphaFoldDB" id="A0A5M6D4X8"/>
<keyword evidence="10 12" id="KW-0472">Membrane</keyword>
<name>A0A5M6D4X8_9BACT</name>
<dbReference type="PANTHER" id="PTHR43221">
    <property type="entry name" value="PROTEASE HTPX"/>
    <property type="match status" value="1"/>
</dbReference>
<evidence type="ECO:0000256" key="3">
    <source>
        <dbReference type="ARBA" id="ARBA00022670"/>
    </source>
</evidence>
<evidence type="ECO:0000256" key="4">
    <source>
        <dbReference type="ARBA" id="ARBA00022692"/>
    </source>
</evidence>
<sequence>MPIQFLCPHCGVSLKAPSSKSGARARCKQCRHAVTIPTAAAVASPPKPVDRTQIDDPLRSDHRAATQTANADAFASRDDDSHAASPPEANPPEAVSDDPFADLPEFQGVEAPVPGRAGSGADFHRMMMADTDPDSFSVASPSPSPPLSPPADRPVSSTTPAATSPDDVDLVGVLGSLDQSIQQAVETQRRKSDAAVRAKFTPEQIRDAFNKPIGEVPRLSGLRSKQLRSALAVFLVPIGFMLFVPIATLALILIYRAWIFGDSEGLPNPVIGFSFLLACLVVALCWLPALHLMFAIYHLFIGRPEDDEGASHLTRQSQPALYEFVDQVCAKLGAPTPCRIDLNCDFNATASLRRGWLGSGRDDLVLTIGVPLIAIHNTEQFASVIAHEFGHFRQGSAMKTYYVIATLTNWFMQVAASGARYFSLFGYLTHLLSGSLSRDMEWDADRHAVYVAGSQAFCESSALVQRYGVAYAVTLDNLAKLLQVGVLVDNIPRLMRHIGKTMPASVIRRVAEETERERLDLLDSHPPTRDRVQAARDLNQVGVISIQRPAIDLVDHWDPLCRKITRDFYREHLGLTQREVDEAHFTPLEELLRDEHKLLLDRAPTS</sequence>
<evidence type="ECO:0000256" key="11">
    <source>
        <dbReference type="SAM" id="MobiDB-lite"/>
    </source>
</evidence>
<keyword evidence="3 14" id="KW-0645">Protease</keyword>
<reference evidence="14 15" key="1">
    <citation type="submission" date="2019-08" db="EMBL/GenBank/DDBJ databases">
        <authorList>
            <person name="Dhanesh K."/>
            <person name="Kumar G."/>
            <person name="Sasikala C."/>
            <person name="Venkata Ramana C."/>
        </authorList>
    </citation>
    <scope>NUCLEOTIDE SEQUENCE [LARGE SCALE GENOMIC DNA]</scope>
    <source>
        <strain evidence="14 15">JC645</strain>
    </source>
</reference>
<gene>
    <name evidence="14" type="ORF">FYK55_21750</name>
</gene>
<dbReference type="Gene3D" id="3.30.2010.10">
    <property type="entry name" value="Metalloproteases ('zincins'), catalytic domain"/>
    <property type="match status" value="1"/>
</dbReference>
<feature type="compositionally biased region" description="Low complexity" evidence="11">
    <location>
        <begin position="83"/>
        <end position="94"/>
    </location>
</feature>
<evidence type="ECO:0000313" key="14">
    <source>
        <dbReference type="EMBL" id="KAA5540255.1"/>
    </source>
</evidence>
<accession>A0A5M6D4X8</accession>
<evidence type="ECO:0000259" key="13">
    <source>
        <dbReference type="Pfam" id="PF01435"/>
    </source>
</evidence>
<keyword evidence="2" id="KW-1003">Cell membrane</keyword>
<keyword evidence="9 14" id="KW-0482">Metalloprotease</keyword>
<keyword evidence="5" id="KW-0479">Metal-binding</keyword>
<evidence type="ECO:0000256" key="5">
    <source>
        <dbReference type="ARBA" id="ARBA00022723"/>
    </source>
</evidence>
<evidence type="ECO:0000256" key="12">
    <source>
        <dbReference type="SAM" id="Phobius"/>
    </source>
</evidence>
<feature type="region of interest" description="Disordered" evidence="11">
    <location>
        <begin position="40"/>
        <end position="167"/>
    </location>
</feature>
<feature type="compositionally biased region" description="Basic and acidic residues" evidence="11">
    <location>
        <begin position="48"/>
        <end position="64"/>
    </location>
</feature>
<dbReference type="Proteomes" id="UP000324479">
    <property type="component" value="Unassembled WGS sequence"/>
</dbReference>
<dbReference type="InterPro" id="IPR001915">
    <property type="entry name" value="Peptidase_M48"/>
</dbReference>
<evidence type="ECO:0000256" key="8">
    <source>
        <dbReference type="ARBA" id="ARBA00022989"/>
    </source>
</evidence>
<keyword evidence="6" id="KW-0378">Hydrolase</keyword>
<evidence type="ECO:0000256" key="7">
    <source>
        <dbReference type="ARBA" id="ARBA00022833"/>
    </source>
</evidence>
<dbReference type="GO" id="GO:0046872">
    <property type="term" value="F:metal ion binding"/>
    <property type="evidence" value="ECO:0007669"/>
    <property type="project" value="UniProtKB-KW"/>
</dbReference>
<keyword evidence="4 12" id="KW-0812">Transmembrane</keyword>
<feature type="compositionally biased region" description="Low complexity" evidence="11">
    <location>
        <begin position="65"/>
        <end position="74"/>
    </location>
</feature>
<evidence type="ECO:0000256" key="9">
    <source>
        <dbReference type="ARBA" id="ARBA00023049"/>
    </source>
</evidence>